<accession>A0A8X7QB04</accession>
<evidence type="ECO:0000313" key="2">
    <source>
        <dbReference type="Proteomes" id="UP000886595"/>
    </source>
</evidence>
<protein>
    <submittedName>
        <fullName evidence="1">Uncharacterized protein</fullName>
    </submittedName>
</protein>
<dbReference type="AlphaFoldDB" id="A0A8X7QB04"/>
<organism evidence="1 2">
    <name type="scientific">Brassica carinata</name>
    <name type="common">Ethiopian mustard</name>
    <name type="synonym">Abyssinian cabbage</name>
    <dbReference type="NCBI Taxonomy" id="52824"/>
    <lineage>
        <taxon>Eukaryota</taxon>
        <taxon>Viridiplantae</taxon>
        <taxon>Streptophyta</taxon>
        <taxon>Embryophyta</taxon>
        <taxon>Tracheophyta</taxon>
        <taxon>Spermatophyta</taxon>
        <taxon>Magnoliopsida</taxon>
        <taxon>eudicotyledons</taxon>
        <taxon>Gunneridae</taxon>
        <taxon>Pentapetalae</taxon>
        <taxon>rosids</taxon>
        <taxon>malvids</taxon>
        <taxon>Brassicales</taxon>
        <taxon>Brassicaceae</taxon>
        <taxon>Brassiceae</taxon>
        <taxon>Brassica</taxon>
    </lineage>
</organism>
<evidence type="ECO:0000313" key="1">
    <source>
        <dbReference type="EMBL" id="KAG2264219.1"/>
    </source>
</evidence>
<reference evidence="1 2" key="1">
    <citation type="submission" date="2020-02" db="EMBL/GenBank/DDBJ databases">
        <authorList>
            <person name="Ma Q."/>
            <person name="Huang Y."/>
            <person name="Song X."/>
            <person name="Pei D."/>
        </authorList>
    </citation>
    <scope>NUCLEOTIDE SEQUENCE [LARGE SCALE GENOMIC DNA]</scope>
    <source>
        <strain evidence="1">Sxm20200214</strain>
        <tissue evidence="1">Leaf</tissue>
    </source>
</reference>
<dbReference type="Proteomes" id="UP000886595">
    <property type="component" value="Unassembled WGS sequence"/>
</dbReference>
<keyword evidence="2" id="KW-1185">Reference proteome</keyword>
<name>A0A8X7QB04_BRACI</name>
<dbReference type="EMBL" id="JAAMPC010000014">
    <property type="protein sequence ID" value="KAG2264219.1"/>
    <property type="molecule type" value="Genomic_DNA"/>
</dbReference>
<comment type="caution">
    <text evidence="1">The sequence shown here is derived from an EMBL/GenBank/DDBJ whole genome shotgun (WGS) entry which is preliminary data.</text>
</comment>
<sequence>MNFKHNTWFQTAKLLKPSPPSSLGRQTVDQATFAIPLVSIFPDQRNREQSDSTSLIHPLGRTKAEIQKLTVPKITVLRSCSLPAKERSLADHDLKLLVILDIKGEYSEIFSFRLIKGSPRYLIGNLPVENP</sequence>
<gene>
    <name evidence="1" type="ORF">Bca52824_071298</name>
</gene>
<proteinExistence type="predicted"/>